<name>A0ABT2UX97_9BACL</name>
<feature type="transmembrane region" description="Helical" evidence="1">
    <location>
        <begin position="59"/>
        <end position="78"/>
    </location>
</feature>
<dbReference type="Pfam" id="PF13630">
    <property type="entry name" value="SdpI"/>
    <property type="match status" value="1"/>
</dbReference>
<evidence type="ECO:0000313" key="3">
    <source>
        <dbReference type="Proteomes" id="UP001652445"/>
    </source>
</evidence>
<reference evidence="2 3" key="1">
    <citation type="submission" date="2022-09" db="EMBL/GenBank/DDBJ databases">
        <authorList>
            <person name="Han X.L."/>
            <person name="Wang Q."/>
            <person name="Lu T."/>
        </authorList>
    </citation>
    <scope>NUCLEOTIDE SEQUENCE [LARGE SCALE GENOMIC DNA]</scope>
    <source>
        <strain evidence="2 3">WQ 127069</strain>
    </source>
</reference>
<keyword evidence="1" id="KW-1133">Transmembrane helix</keyword>
<keyword evidence="1" id="KW-0472">Membrane</keyword>
<feature type="transmembrane region" description="Helical" evidence="1">
    <location>
        <begin position="6"/>
        <end position="23"/>
    </location>
</feature>
<evidence type="ECO:0000256" key="1">
    <source>
        <dbReference type="SAM" id="Phobius"/>
    </source>
</evidence>
<dbReference type="RefSeq" id="WP_262689029.1">
    <property type="nucleotide sequence ID" value="NZ_JAOQIO010000125.1"/>
</dbReference>
<keyword evidence="1" id="KW-0812">Transmembrane</keyword>
<dbReference type="Proteomes" id="UP001652445">
    <property type="component" value="Unassembled WGS sequence"/>
</dbReference>
<proteinExistence type="predicted"/>
<sequence>MIFVSIGFALLIGIIFILSGQLLKRKPPKDINAIYGYRTSRSMKNMDLWNEANQYSSKIMINNGYVMIVAGCLVGMGLGVKYQVAAIFSIMGMMLLLIIMMFIQVERRLKQLDK</sequence>
<accession>A0ABT2UX97</accession>
<comment type="caution">
    <text evidence="2">The sequence shown here is derived from an EMBL/GenBank/DDBJ whole genome shotgun (WGS) entry which is preliminary data.</text>
</comment>
<dbReference type="EMBL" id="JAOQIO010000125">
    <property type="protein sequence ID" value="MCU6798294.1"/>
    <property type="molecule type" value="Genomic_DNA"/>
</dbReference>
<gene>
    <name evidence="2" type="ORF">OB236_39815</name>
</gene>
<organism evidence="2 3">
    <name type="scientific">Paenibacillus baimaensis</name>
    <dbReference type="NCBI Taxonomy" id="2982185"/>
    <lineage>
        <taxon>Bacteria</taxon>
        <taxon>Bacillati</taxon>
        <taxon>Bacillota</taxon>
        <taxon>Bacilli</taxon>
        <taxon>Bacillales</taxon>
        <taxon>Paenibacillaceae</taxon>
        <taxon>Paenibacillus</taxon>
    </lineage>
</organism>
<keyword evidence="3" id="KW-1185">Reference proteome</keyword>
<dbReference type="InterPro" id="IPR025962">
    <property type="entry name" value="SdpI/YhfL"/>
</dbReference>
<feature type="transmembrane region" description="Helical" evidence="1">
    <location>
        <begin position="84"/>
        <end position="105"/>
    </location>
</feature>
<protein>
    <submittedName>
        <fullName evidence="2">SdpI family protein</fullName>
    </submittedName>
</protein>
<evidence type="ECO:0000313" key="2">
    <source>
        <dbReference type="EMBL" id="MCU6798294.1"/>
    </source>
</evidence>